<evidence type="ECO:0000313" key="2">
    <source>
        <dbReference type="EMBL" id="KAJ8992825.1"/>
    </source>
</evidence>
<feature type="compositionally biased region" description="Pro residues" evidence="1">
    <location>
        <begin position="498"/>
        <end position="507"/>
    </location>
</feature>
<feature type="compositionally biased region" description="Basic and acidic residues" evidence="1">
    <location>
        <begin position="99"/>
        <end position="113"/>
    </location>
</feature>
<feature type="compositionally biased region" description="Low complexity" evidence="1">
    <location>
        <begin position="404"/>
        <end position="417"/>
    </location>
</feature>
<feature type="compositionally biased region" description="Basic residues" evidence="1">
    <location>
        <begin position="135"/>
        <end position="147"/>
    </location>
</feature>
<dbReference type="AlphaFoldDB" id="A0AAN6EWB1"/>
<feature type="compositionally biased region" description="Basic residues" evidence="1">
    <location>
        <begin position="806"/>
        <end position="817"/>
    </location>
</feature>
<feature type="compositionally biased region" description="Low complexity" evidence="1">
    <location>
        <begin position="975"/>
        <end position="997"/>
    </location>
</feature>
<comment type="caution">
    <text evidence="2">The sequence shown here is derived from an EMBL/GenBank/DDBJ whole genome shotgun (WGS) entry which is preliminary data.</text>
</comment>
<organism evidence="2 3">
    <name type="scientific">Exophiala dermatitidis</name>
    <name type="common">Black yeast-like fungus</name>
    <name type="synonym">Wangiella dermatitidis</name>
    <dbReference type="NCBI Taxonomy" id="5970"/>
    <lineage>
        <taxon>Eukaryota</taxon>
        <taxon>Fungi</taxon>
        <taxon>Dikarya</taxon>
        <taxon>Ascomycota</taxon>
        <taxon>Pezizomycotina</taxon>
        <taxon>Eurotiomycetes</taxon>
        <taxon>Chaetothyriomycetidae</taxon>
        <taxon>Chaetothyriales</taxon>
        <taxon>Herpotrichiellaceae</taxon>
        <taxon>Exophiala</taxon>
    </lineage>
</organism>
<feature type="compositionally biased region" description="Polar residues" evidence="1">
    <location>
        <begin position="538"/>
        <end position="553"/>
    </location>
</feature>
<gene>
    <name evidence="2" type="ORF">HRR80_002869</name>
</gene>
<feature type="compositionally biased region" description="Polar residues" evidence="1">
    <location>
        <begin position="670"/>
        <end position="704"/>
    </location>
</feature>
<name>A0AAN6EWB1_EXODE</name>
<feature type="region of interest" description="Disordered" evidence="1">
    <location>
        <begin position="404"/>
        <end position="461"/>
    </location>
</feature>
<protein>
    <submittedName>
        <fullName evidence="2">Uncharacterized protein</fullName>
    </submittedName>
</protein>
<dbReference type="Proteomes" id="UP001161757">
    <property type="component" value="Unassembled WGS sequence"/>
</dbReference>
<feature type="region of interest" description="Disordered" evidence="1">
    <location>
        <begin position="473"/>
        <end position="715"/>
    </location>
</feature>
<feature type="compositionally biased region" description="Polar residues" evidence="1">
    <location>
        <begin position="954"/>
        <end position="966"/>
    </location>
</feature>
<reference evidence="2" key="1">
    <citation type="submission" date="2023-01" db="EMBL/GenBank/DDBJ databases">
        <title>Exophiala dermititidis isolated from Cystic Fibrosis Patient.</title>
        <authorList>
            <person name="Kurbessoian T."/>
            <person name="Crocker A."/>
            <person name="Murante D."/>
            <person name="Hogan D.A."/>
            <person name="Stajich J.E."/>
        </authorList>
    </citation>
    <scope>NUCLEOTIDE SEQUENCE</scope>
    <source>
        <strain evidence="2">Ex8</strain>
    </source>
</reference>
<feature type="compositionally biased region" description="Basic and acidic residues" evidence="1">
    <location>
        <begin position="526"/>
        <end position="537"/>
    </location>
</feature>
<feature type="compositionally biased region" description="Polar residues" evidence="1">
    <location>
        <begin position="818"/>
        <end position="836"/>
    </location>
</feature>
<feature type="compositionally biased region" description="Polar residues" evidence="1">
    <location>
        <begin position="419"/>
        <end position="447"/>
    </location>
</feature>
<feature type="region of interest" description="Disordered" evidence="1">
    <location>
        <begin position="736"/>
        <end position="849"/>
    </location>
</feature>
<feature type="region of interest" description="Disordered" evidence="1">
    <location>
        <begin position="954"/>
        <end position="1087"/>
    </location>
</feature>
<feature type="compositionally biased region" description="Basic and acidic residues" evidence="1">
    <location>
        <begin position="604"/>
        <end position="617"/>
    </location>
</feature>
<accession>A0AAN6EWB1</accession>
<feature type="compositionally biased region" description="Polar residues" evidence="1">
    <location>
        <begin position="764"/>
        <end position="793"/>
    </location>
</feature>
<feature type="compositionally biased region" description="Polar residues" evidence="1">
    <location>
        <begin position="68"/>
        <end position="85"/>
    </location>
</feature>
<proteinExistence type="predicted"/>
<feature type="region of interest" description="Disordered" evidence="1">
    <location>
        <begin position="29"/>
        <end position="165"/>
    </location>
</feature>
<feature type="compositionally biased region" description="Low complexity" evidence="1">
    <location>
        <begin position="554"/>
        <end position="566"/>
    </location>
</feature>
<feature type="region of interest" description="Disordered" evidence="1">
    <location>
        <begin position="192"/>
        <end position="254"/>
    </location>
</feature>
<feature type="compositionally biased region" description="Polar residues" evidence="1">
    <location>
        <begin position="229"/>
        <end position="238"/>
    </location>
</feature>
<evidence type="ECO:0000256" key="1">
    <source>
        <dbReference type="SAM" id="MobiDB-lite"/>
    </source>
</evidence>
<dbReference type="EMBL" id="JAJGCB010000004">
    <property type="protein sequence ID" value="KAJ8992825.1"/>
    <property type="molecule type" value="Genomic_DNA"/>
</dbReference>
<feature type="compositionally biased region" description="Basic residues" evidence="1">
    <location>
        <begin position="839"/>
        <end position="849"/>
    </location>
</feature>
<evidence type="ECO:0000313" key="3">
    <source>
        <dbReference type="Proteomes" id="UP001161757"/>
    </source>
</evidence>
<sequence>MANDYEVQSSVAGARLVDKSLPELPKISVESHQQHAQMDTEACPSPTVRKYDELRTYPRSARSRLPPFQQSKKWAAKKQNSTRTAPTRAPPVDEISMTVHREPMADPDDRIPTMREVSFDQQRAELKQSKTPVSQKRHSDRPRRPRHVSQSSSTLQEGGICPPRATNYWKTVKATVVIRPHRTARKCFGRRPVSRRASLARQREPRGGRTAGRVPVPAKVRSGKEKLPSQVTSPTRSPTLHRAVSLGSPSAGLDRSYRERRRVAKQRSPIPSLHDPEKDTIFSEECRAILSSMDFNRDWLLPAASVLPAVGRLSGSGVGQLTQRSRVTREDPNQEISVHDALSSVPEQSAEVTTQIPAITVTTTPSVANSPRGQRPQAPARVSSRTVGSLATMMQMAQSHECPVVSKSSSNPSSVTPAQLWTDTPGTQFSSQSQWLQRAPSATSTVGHSVHSPKSVMSTDTLTKIEAQIRSISRFTSQRDARKMSISRSESRSGGPVGIPPERPLPALPAEANVENVPGQGSVAAESRRGSKEESDMHTQTSPSKPTSQLAQNLSRSRPSPSLLPSVALCAEATPISSLKREDSGRSSTSSSRSFNRHTISGPRADRVKEKRMRDLANSRSNSPKSDCAADSSGTQESRSRPGVTDDAGPAPAGQQSVDQLDQFPAVPSSRPTSFSNNASSPTRHNRRQSTFSQASSVRQLSNNKSRRGSCAPQKLSQSNIFVVVDSDPVTARFRAGAMSPTPSIGGGHMRGGSPAKTPGHVRTGSNLRQVTTNEPDQQSPARSVKQKTSVQSLRGEDDSTSARSSRVKPRKTRRAARNSSGQWSSSSDEYQQQELRSPKKTSFRAHKRRRWNSGDIGLIKTLHQDLEEYYETMLKQEERIRWQAQQIQMMMRVFAPINRARGVKTFSPYVEIDDPAGYYTTTDDEETINHYPGAQNSFSKIHRTAHSEPMAQQYTGGINNGIVSNQRRHHHSRTNSAGNASTASSTGSLSTDASKSLGGDEASMTDPFEYDPAPSATLKPAPLGSAKKFSDKHKRGEYTEPIVAVPSSPTLQQPDEDDHAGIKDYKAQQQQQQQQQGSEATKNAREAARLSINHVLTNTEQMDRAIEQFALYGRDA</sequence>